<feature type="region of interest" description="Disordered" evidence="1">
    <location>
        <begin position="77"/>
        <end position="118"/>
    </location>
</feature>
<proteinExistence type="predicted"/>
<dbReference type="InterPro" id="IPR001012">
    <property type="entry name" value="UBX_dom"/>
</dbReference>
<name>A0A914H2Q5_GLORO</name>
<dbReference type="GO" id="GO:0061025">
    <property type="term" value="P:membrane fusion"/>
    <property type="evidence" value="ECO:0007669"/>
    <property type="project" value="TreeGrafter"/>
</dbReference>
<accession>A0A914H2Q5</accession>
<dbReference type="GO" id="GO:0031468">
    <property type="term" value="P:nuclear membrane reassembly"/>
    <property type="evidence" value="ECO:0007669"/>
    <property type="project" value="TreeGrafter"/>
</dbReference>
<dbReference type="Pfam" id="PF08059">
    <property type="entry name" value="SEP"/>
    <property type="match status" value="1"/>
</dbReference>
<evidence type="ECO:0000256" key="1">
    <source>
        <dbReference type="SAM" id="MobiDB-lite"/>
    </source>
</evidence>
<feature type="region of interest" description="Disordered" evidence="1">
    <location>
        <begin position="1"/>
        <end position="50"/>
    </location>
</feature>
<dbReference type="AlphaFoldDB" id="A0A914H2Q5"/>
<evidence type="ECO:0000313" key="5">
    <source>
        <dbReference type="WBParaSite" id="Gr19_v10_g13325.t1"/>
    </source>
</evidence>
<dbReference type="GO" id="GO:0043161">
    <property type="term" value="P:proteasome-mediated ubiquitin-dependent protein catabolic process"/>
    <property type="evidence" value="ECO:0007669"/>
    <property type="project" value="TreeGrafter"/>
</dbReference>
<dbReference type="Gene3D" id="3.30.420.210">
    <property type="entry name" value="SEP domain"/>
    <property type="match status" value="1"/>
</dbReference>
<dbReference type="GO" id="GO:0000045">
    <property type="term" value="P:autophagosome assembly"/>
    <property type="evidence" value="ECO:0007669"/>
    <property type="project" value="TreeGrafter"/>
</dbReference>
<dbReference type="SUPFAM" id="SSF102848">
    <property type="entry name" value="NSFL1 (p97 ATPase) cofactor p47, SEP domain"/>
    <property type="match status" value="1"/>
</dbReference>
<dbReference type="PROSITE" id="PS50033">
    <property type="entry name" value="UBX"/>
    <property type="match status" value="1"/>
</dbReference>
<dbReference type="PANTHER" id="PTHR23333:SF20">
    <property type="entry name" value="NSFL1 COFACTOR P47"/>
    <property type="match status" value="1"/>
</dbReference>
<evidence type="ECO:0000259" key="2">
    <source>
        <dbReference type="PROSITE" id="PS50033"/>
    </source>
</evidence>
<feature type="domain" description="SEP" evidence="3">
    <location>
        <begin position="121"/>
        <end position="184"/>
    </location>
</feature>
<dbReference type="Proteomes" id="UP000887572">
    <property type="component" value="Unplaced"/>
</dbReference>
<dbReference type="InterPro" id="IPR036241">
    <property type="entry name" value="NSFL1C_SEP_dom_sf"/>
</dbReference>
<dbReference type="InterPro" id="IPR012989">
    <property type="entry name" value="SEP_domain"/>
</dbReference>
<dbReference type="SUPFAM" id="SSF54236">
    <property type="entry name" value="Ubiquitin-like"/>
    <property type="match status" value="1"/>
</dbReference>
<evidence type="ECO:0000259" key="3">
    <source>
        <dbReference type="PROSITE" id="PS51399"/>
    </source>
</evidence>
<dbReference type="WBParaSite" id="Gr19_v10_g13325.t1">
    <property type="protein sequence ID" value="Gr19_v10_g13325.t1"/>
    <property type="gene ID" value="Gr19_v10_g13325"/>
</dbReference>
<dbReference type="GO" id="GO:0043130">
    <property type="term" value="F:ubiquitin binding"/>
    <property type="evidence" value="ECO:0007669"/>
    <property type="project" value="TreeGrafter"/>
</dbReference>
<dbReference type="InterPro" id="IPR029071">
    <property type="entry name" value="Ubiquitin-like_domsf"/>
</dbReference>
<dbReference type="SMART" id="SM00553">
    <property type="entry name" value="SEP"/>
    <property type="match status" value="1"/>
</dbReference>
<dbReference type="PANTHER" id="PTHR23333">
    <property type="entry name" value="UBX DOMAIN CONTAINING PROTEIN"/>
    <property type="match status" value="1"/>
</dbReference>
<protein>
    <submittedName>
        <fullName evidence="5">P97 cofactor p47</fullName>
    </submittedName>
</protein>
<evidence type="ECO:0000313" key="4">
    <source>
        <dbReference type="Proteomes" id="UP000887572"/>
    </source>
</evidence>
<organism evidence="4 5">
    <name type="scientific">Globodera rostochiensis</name>
    <name type="common">Golden nematode worm</name>
    <name type="synonym">Heterodera rostochiensis</name>
    <dbReference type="NCBI Taxonomy" id="31243"/>
    <lineage>
        <taxon>Eukaryota</taxon>
        <taxon>Metazoa</taxon>
        <taxon>Ecdysozoa</taxon>
        <taxon>Nematoda</taxon>
        <taxon>Chromadorea</taxon>
        <taxon>Rhabditida</taxon>
        <taxon>Tylenchina</taxon>
        <taxon>Tylenchomorpha</taxon>
        <taxon>Tylenchoidea</taxon>
        <taxon>Heteroderidae</taxon>
        <taxon>Heteroderinae</taxon>
        <taxon>Globodera</taxon>
    </lineage>
</organism>
<dbReference type="PROSITE" id="PS51399">
    <property type="entry name" value="SEP"/>
    <property type="match status" value="1"/>
</dbReference>
<dbReference type="GO" id="GO:0005829">
    <property type="term" value="C:cytosol"/>
    <property type="evidence" value="ECO:0007669"/>
    <property type="project" value="TreeGrafter"/>
</dbReference>
<sequence>MSNIHGLNNDEDKPRRRHSSDSENSDDGRQGFFVGGSDRSGQEVLGPNRNNVAEKFFDAIQQAGAEKLTHEQNEALNAQGQNSGGGSGGSAAFRLGGHGVESEKVGGTSTTTESTRQQAPPVVVRLVLWTNGFSVNDGPLRQFQDPQNREFLQAVMTKRIPPELIVPGREIDLRIEKKSTEYEPPKIKPFSGKGNQLGSVAPNVENSSDVVYVDAPPKLSAEESAKLVEQAQAELKVDDNLPTTRIQIRIPDTARPIVVRLNQIQTVGQLRIFIVSAEPSLAYRPFRLMTSYPTQPIEDEGLSVKDAGLLNATVLVKFE</sequence>
<feature type="domain" description="UBX" evidence="2">
    <location>
        <begin position="239"/>
        <end position="317"/>
    </location>
</feature>
<reference evidence="5" key="1">
    <citation type="submission" date="2022-11" db="UniProtKB">
        <authorList>
            <consortium name="WormBaseParasite"/>
        </authorList>
    </citation>
    <scope>IDENTIFICATION</scope>
</reference>
<keyword evidence="4" id="KW-1185">Reference proteome</keyword>
<dbReference type="GO" id="GO:0007030">
    <property type="term" value="P:Golgi organization"/>
    <property type="evidence" value="ECO:0007669"/>
    <property type="project" value="TreeGrafter"/>
</dbReference>
<dbReference type="GO" id="GO:0005634">
    <property type="term" value="C:nucleus"/>
    <property type="evidence" value="ECO:0007669"/>
    <property type="project" value="TreeGrafter"/>
</dbReference>
<feature type="compositionally biased region" description="Polar residues" evidence="1">
    <location>
        <begin position="107"/>
        <end position="118"/>
    </location>
</feature>
<dbReference type="Gene3D" id="3.10.20.90">
    <property type="entry name" value="Phosphatidylinositol 3-kinase Catalytic Subunit, Chain A, domain 1"/>
    <property type="match status" value="1"/>
</dbReference>
<dbReference type="Pfam" id="PF00789">
    <property type="entry name" value="UBX"/>
    <property type="match status" value="1"/>
</dbReference>